<dbReference type="Proteomes" id="UP000198755">
    <property type="component" value="Unassembled WGS sequence"/>
</dbReference>
<keyword evidence="1" id="KW-1133">Transmembrane helix</keyword>
<evidence type="ECO:0000256" key="1">
    <source>
        <dbReference type="SAM" id="Phobius"/>
    </source>
</evidence>
<keyword evidence="3" id="KW-1185">Reference proteome</keyword>
<proteinExistence type="predicted"/>
<dbReference type="AlphaFoldDB" id="A0A1I3WRJ4"/>
<protein>
    <submittedName>
        <fullName evidence="2">Uncharacterized protein</fullName>
    </submittedName>
</protein>
<feature type="transmembrane region" description="Helical" evidence="1">
    <location>
        <begin position="57"/>
        <end position="75"/>
    </location>
</feature>
<keyword evidence="1" id="KW-0472">Membrane</keyword>
<feature type="transmembrane region" description="Helical" evidence="1">
    <location>
        <begin position="14"/>
        <end position="37"/>
    </location>
</feature>
<accession>A0A1I3WRJ4</accession>
<dbReference type="EMBL" id="FOSN01000002">
    <property type="protein sequence ID" value="SFK09086.1"/>
    <property type="molecule type" value="Genomic_DNA"/>
</dbReference>
<organism evidence="2 3">
    <name type="scientific">Methylocapsa palsarum</name>
    <dbReference type="NCBI Taxonomy" id="1612308"/>
    <lineage>
        <taxon>Bacteria</taxon>
        <taxon>Pseudomonadati</taxon>
        <taxon>Pseudomonadota</taxon>
        <taxon>Alphaproteobacteria</taxon>
        <taxon>Hyphomicrobiales</taxon>
        <taxon>Beijerinckiaceae</taxon>
        <taxon>Methylocapsa</taxon>
    </lineage>
</organism>
<dbReference type="OrthoDB" id="7356231at2"/>
<reference evidence="2 3" key="1">
    <citation type="submission" date="2016-10" db="EMBL/GenBank/DDBJ databases">
        <authorList>
            <person name="de Groot N.N."/>
        </authorList>
    </citation>
    <scope>NUCLEOTIDE SEQUENCE [LARGE SCALE GENOMIC DNA]</scope>
    <source>
        <strain evidence="2 3">NE2</strain>
    </source>
</reference>
<feature type="transmembrane region" description="Helical" evidence="1">
    <location>
        <begin position="81"/>
        <end position="110"/>
    </location>
</feature>
<dbReference type="STRING" id="1612308.SAMN05444581_10221"/>
<dbReference type="RefSeq" id="WP_091677706.1">
    <property type="nucleotide sequence ID" value="NZ_FOSN01000002.1"/>
</dbReference>
<keyword evidence="1" id="KW-0812">Transmembrane</keyword>
<evidence type="ECO:0000313" key="3">
    <source>
        <dbReference type="Proteomes" id="UP000198755"/>
    </source>
</evidence>
<sequence length="175" mass="19310">MARPDDKSQGWRRALLLISEAVVVVYVVLDALVTPVFRPLIRWTAQLRVIARLQAAVARLPPYGVLVALAIPFAVAEPAKIYAVILIGTGHVIVGVSALVLAYAVSLLIIERIYDAGKAKLMTIEWFAKILNWLIAFRDRIIAWAKSTEAWAYGVALGRKARALTARIKLRIGWG</sequence>
<gene>
    <name evidence="2" type="ORF">SAMN05444581_10221</name>
</gene>
<evidence type="ECO:0000313" key="2">
    <source>
        <dbReference type="EMBL" id="SFK09086.1"/>
    </source>
</evidence>
<name>A0A1I3WRJ4_9HYPH</name>